<keyword evidence="2" id="KW-1003">Cell membrane</keyword>
<comment type="function">
    <text evidence="6">Catalyzes the glycosylation of 4,4'-diaponeurosporenoate, i.e. the esterification of glucose at the C1'' position with the carboxyl group of 4,4'-diaponeurosporenic acid, to form glycosyl-4,4'-diaponeurosporenoate. This is a step in the biosynthesis of staphyloxanthin, an orange pigment present in most staphylococci strains.</text>
</comment>
<evidence type="ECO:0000256" key="1">
    <source>
        <dbReference type="ARBA" id="ARBA00004236"/>
    </source>
</evidence>
<dbReference type="PANTHER" id="PTHR43646:SF2">
    <property type="entry name" value="GLYCOSYLTRANSFERASE 2-LIKE DOMAIN-CONTAINING PROTEIN"/>
    <property type="match status" value="1"/>
</dbReference>
<keyword evidence="3" id="KW-0328">Glycosyltransferase</keyword>
<evidence type="ECO:0000256" key="2">
    <source>
        <dbReference type="ARBA" id="ARBA00022475"/>
    </source>
</evidence>
<dbReference type="Gene3D" id="3.90.550.10">
    <property type="entry name" value="Spore Coat Polysaccharide Biosynthesis Protein SpsA, Chain A"/>
    <property type="match status" value="1"/>
</dbReference>
<evidence type="ECO:0000313" key="12">
    <source>
        <dbReference type="EMBL" id="GAA1184735.1"/>
    </source>
</evidence>
<comment type="caution">
    <text evidence="12">The sequence shown here is derived from an EMBL/GenBank/DDBJ whole genome shotgun (WGS) entry which is preliminary data.</text>
</comment>
<dbReference type="InterPro" id="IPR001173">
    <property type="entry name" value="Glyco_trans_2-like"/>
</dbReference>
<sequence length="295" mass="31857">MSGVESTHRTSTHRAGDRRRRERRDSMWVIVPAHQEEARLPDTLRALAAQREKDFTLLVVDNGSSDRTGAVAREFAAGAPFPVEVVEEPAKGVGCAVDTGFRYAIARGATLLARTDADCLPRPGWTAAARAALTGGTVGDEAAYPAGGRRGADGARPSGRAEGVMVCGRIVARRDEHGPLGRCGFSLLVALAALFGRLRPAHARRHGYLAPYRMHAGNNMAITADLYLAVGGMPRRPSPTDRLFLNAVRGHTSRIERCRTMVVENSTRRLRAYGIAGTARWYLDQGSGPHGEDPR</sequence>
<keyword evidence="13" id="KW-1185">Reference proteome</keyword>
<evidence type="ECO:0000256" key="8">
    <source>
        <dbReference type="ARBA" id="ARBA00038120"/>
    </source>
</evidence>
<evidence type="ECO:0000256" key="6">
    <source>
        <dbReference type="ARBA" id="ARBA00037281"/>
    </source>
</evidence>
<dbReference type="PANTHER" id="PTHR43646">
    <property type="entry name" value="GLYCOSYLTRANSFERASE"/>
    <property type="match status" value="1"/>
</dbReference>
<comment type="pathway">
    <text evidence="7">Carotenoid biosynthesis; staphyloxanthin biosynthesis; staphyloxanthin from farnesyl diphosphate: step 4/5.</text>
</comment>
<accession>A0ABN1V2Q9</accession>
<dbReference type="Pfam" id="PF00535">
    <property type="entry name" value="Glycos_transf_2"/>
    <property type="match status" value="1"/>
</dbReference>
<proteinExistence type="inferred from homology"/>
<dbReference type="SUPFAM" id="SSF53448">
    <property type="entry name" value="Nucleotide-diphospho-sugar transferases"/>
    <property type="match status" value="1"/>
</dbReference>
<dbReference type="CDD" id="cd00761">
    <property type="entry name" value="Glyco_tranf_GTA_type"/>
    <property type="match status" value="1"/>
</dbReference>
<name>A0ABN1V2Q9_9ACTN</name>
<feature type="compositionally biased region" description="Basic residues" evidence="10">
    <location>
        <begin position="10"/>
        <end position="22"/>
    </location>
</feature>
<feature type="region of interest" description="Disordered" evidence="10">
    <location>
        <begin position="1"/>
        <end position="22"/>
    </location>
</feature>
<dbReference type="InterPro" id="IPR029044">
    <property type="entry name" value="Nucleotide-diphossugar_trans"/>
</dbReference>
<comment type="subcellular location">
    <subcellularLocation>
        <location evidence="1">Cell membrane</location>
    </subcellularLocation>
</comment>
<dbReference type="Proteomes" id="UP001501371">
    <property type="component" value="Unassembled WGS sequence"/>
</dbReference>
<feature type="domain" description="Glycosyltransferase 2-like" evidence="11">
    <location>
        <begin position="29"/>
        <end position="126"/>
    </location>
</feature>
<evidence type="ECO:0000259" key="11">
    <source>
        <dbReference type="Pfam" id="PF00535"/>
    </source>
</evidence>
<organism evidence="12 13">
    <name type="scientific">Streptomyces hebeiensis</name>
    <dbReference type="NCBI Taxonomy" id="229486"/>
    <lineage>
        <taxon>Bacteria</taxon>
        <taxon>Bacillati</taxon>
        <taxon>Actinomycetota</taxon>
        <taxon>Actinomycetes</taxon>
        <taxon>Kitasatosporales</taxon>
        <taxon>Streptomycetaceae</taxon>
        <taxon>Streptomyces</taxon>
    </lineage>
</organism>
<evidence type="ECO:0000256" key="9">
    <source>
        <dbReference type="ARBA" id="ARBA00040345"/>
    </source>
</evidence>
<evidence type="ECO:0000256" key="7">
    <source>
        <dbReference type="ARBA" id="ARBA00037904"/>
    </source>
</evidence>
<gene>
    <name evidence="12" type="ORF">GCM10009654_47890</name>
</gene>
<protein>
    <recommendedName>
        <fullName evidence="9">4,4'-diaponeurosporenoate glycosyltransferase</fullName>
    </recommendedName>
</protein>
<evidence type="ECO:0000256" key="4">
    <source>
        <dbReference type="ARBA" id="ARBA00022679"/>
    </source>
</evidence>
<comment type="similarity">
    <text evidence="8">Belongs to the glycosyltransferase 2 family. CrtQ subfamily.</text>
</comment>
<keyword evidence="4" id="KW-0808">Transferase</keyword>
<evidence type="ECO:0000313" key="13">
    <source>
        <dbReference type="Proteomes" id="UP001501371"/>
    </source>
</evidence>
<evidence type="ECO:0000256" key="10">
    <source>
        <dbReference type="SAM" id="MobiDB-lite"/>
    </source>
</evidence>
<dbReference type="EMBL" id="BAAAKV010000047">
    <property type="protein sequence ID" value="GAA1184735.1"/>
    <property type="molecule type" value="Genomic_DNA"/>
</dbReference>
<evidence type="ECO:0000256" key="5">
    <source>
        <dbReference type="ARBA" id="ARBA00023136"/>
    </source>
</evidence>
<reference evidence="12 13" key="1">
    <citation type="journal article" date="2019" name="Int. J. Syst. Evol. Microbiol.">
        <title>The Global Catalogue of Microorganisms (GCM) 10K type strain sequencing project: providing services to taxonomists for standard genome sequencing and annotation.</title>
        <authorList>
            <consortium name="The Broad Institute Genomics Platform"/>
            <consortium name="The Broad Institute Genome Sequencing Center for Infectious Disease"/>
            <person name="Wu L."/>
            <person name="Ma J."/>
        </authorList>
    </citation>
    <scope>NUCLEOTIDE SEQUENCE [LARGE SCALE GENOMIC DNA]</scope>
    <source>
        <strain evidence="12 13">JCM 12696</strain>
    </source>
</reference>
<keyword evidence="5" id="KW-0472">Membrane</keyword>
<evidence type="ECO:0000256" key="3">
    <source>
        <dbReference type="ARBA" id="ARBA00022676"/>
    </source>
</evidence>